<dbReference type="SUPFAM" id="SSF48371">
    <property type="entry name" value="ARM repeat"/>
    <property type="match status" value="1"/>
</dbReference>
<dbReference type="InterPro" id="IPR055566">
    <property type="entry name" value="ARM_LIN"/>
</dbReference>
<dbReference type="Gene3D" id="3.30.40.10">
    <property type="entry name" value="Zinc/RING finger domain, C3HC4 (zinc finger)"/>
    <property type="match status" value="1"/>
</dbReference>
<evidence type="ECO:0000313" key="8">
    <source>
        <dbReference type="Proteomes" id="UP000077755"/>
    </source>
</evidence>
<dbReference type="GO" id="GO:0061630">
    <property type="term" value="F:ubiquitin protein ligase activity"/>
    <property type="evidence" value="ECO:0007669"/>
    <property type="project" value="UniProtKB-EC"/>
</dbReference>
<dbReference type="SUPFAM" id="SSF50978">
    <property type="entry name" value="WD40 repeat-like"/>
    <property type="match status" value="1"/>
</dbReference>
<name>A0AAF1AUE0_DAUCS</name>
<accession>A0AAF1AUE0</accession>
<dbReference type="InterPro" id="IPR036322">
    <property type="entry name" value="WD40_repeat_dom_sf"/>
</dbReference>
<dbReference type="InterPro" id="IPR056514">
    <property type="entry name" value="ARM_LIN_2nd"/>
</dbReference>
<keyword evidence="4" id="KW-0808">Transferase</keyword>
<dbReference type="SMART" id="SM00320">
    <property type="entry name" value="WD40"/>
    <property type="match status" value="6"/>
</dbReference>
<evidence type="ECO:0000313" key="7">
    <source>
        <dbReference type="EMBL" id="WOG92625.1"/>
    </source>
</evidence>
<dbReference type="PROSITE" id="PS50294">
    <property type="entry name" value="WD_REPEATS_REGION"/>
    <property type="match status" value="2"/>
</dbReference>
<evidence type="ECO:0000256" key="5">
    <source>
        <dbReference type="PROSITE-ProRule" id="PRU00221"/>
    </source>
</evidence>
<dbReference type="Pfam" id="PF00400">
    <property type="entry name" value="WD40"/>
    <property type="match status" value="1"/>
</dbReference>
<dbReference type="Gene3D" id="2.130.10.10">
    <property type="entry name" value="YVTN repeat-like/Quinoprotein amine dehydrogenase"/>
    <property type="match status" value="2"/>
</dbReference>
<dbReference type="InterPro" id="IPR052858">
    <property type="entry name" value="E3_ubiquitin-ligase_LIN"/>
</dbReference>
<dbReference type="EC" id="2.3.2.27" evidence="3"/>
<comment type="catalytic activity">
    <reaction evidence="1">
        <text>S-ubiquitinyl-[E2 ubiquitin-conjugating enzyme]-L-cysteine + [acceptor protein]-L-lysine = [E2 ubiquitin-conjugating enzyme]-L-cysteine + N(6)-ubiquitinyl-[acceptor protein]-L-lysine.</text>
        <dbReference type="EC" id="2.3.2.27"/>
    </reaction>
</comment>
<dbReference type="InterPro" id="IPR015943">
    <property type="entry name" value="WD40/YVTN_repeat-like_dom_sf"/>
</dbReference>
<organism evidence="7 8">
    <name type="scientific">Daucus carota subsp. sativus</name>
    <name type="common">Carrot</name>
    <dbReference type="NCBI Taxonomy" id="79200"/>
    <lineage>
        <taxon>Eukaryota</taxon>
        <taxon>Viridiplantae</taxon>
        <taxon>Streptophyta</taxon>
        <taxon>Embryophyta</taxon>
        <taxon>Tracheophyta</taxon>
        <taxon>Spermatophyta</taxon>
        <taxon>Magnoliopsida</taxon>
        <taxon>eudicotyledons</taxon>
        <taxon>Gunneridae</taxon>
        <taxon>Pentapetalae</taxon>
        <taxon>asterids</taxon>
        <taxon>campanulids</taxon>
        <taxon>Apiales</taxon>
        <taxon>Apiaceae</taxon>
        <taxon>Apioideae</taxon>
        <taxon>Scandiceae</taxon>
        <taxon>Daucinae</taxon>
        <taxon>Daucus</taxon>
        <taxon>Daucus sect. Daucus</taxon>
    </lineage>
</organism>
<evidence type="ECO:0000256" key="3">
    <source>
        <dbReference type="ARBA" id="ARBA00012483"/>
    </source>
</evidence>
<dbReference type="InterPro" id="IPR045210">
    <property type="entry name" value="RING-Ubox_PUB"/>
</dbReference>
<gene>
    <name evidence="7" type="ORF">DCAR_0311898</name>
</gene>
<sequence>MYIISFRQSLAIFHPQYSFASSVYSNHFSHNLSASLNIISNNCIAYIIGTAIKIIDSFNIGKQKIKIIGFKRSVVTFLLELLEPLSLFLVLIRVLEQNCTCKNCRVYILYFEGHVLFTTLSLRTLKTLCIISCINSNSAAELHIKYVVFYHITLIILRCYFKDRLSLRLGLLMKTIGSTEESSWARFGSLLFWEVARVFCVFLVRNNERITGSIKARQPLKPEARTSRITRRQAAPKDFVCPVTGNIFDDPVTLETGQTYERKAIQEWIDRGNSTCPITRQKLDGAQLPKTNYVLKRLIASWREQNPSFAITQFDNQYQESDPNFNSMTRSVSPDSVIGQVNIDSSVVELRVAIKNLCMSEILKESEMAVLWIERFWHEADIKLDVQSILSKPPIINGFVEILFHSVDEGVLRATVFLLSELGYRDDGVVQTLTRVDSDVECVVALFKRGFLEAVVLVYLLRPSAMILIDMDIVDSLLSVLGVKEDELITMCIKPKSASLFLLGQILASAEESTLSGFMRGLVSEEVIGNIVTSLEAEWQEERLEAVGILLRFMQEDGHCRNVIADKAELAPVLESFFGATDDERFQIVYFLSELVKLNKRTFNEQVLHIIKDEGRFSTMHTLLVYLQTAPPEQCPIVAGLLLQLDILVEPRKTSIYREEAIGSLISCIKNTDSPAAQIAAAETIVALQGRFSHSGMPLARAFLLKSAGLDKKYKSILRKEKLHRSPSEEILEDEKAAEEWERKMAYVLVSHEFGLLFQALAEGLKSRYAELCSACFLSATWLVHMIDVLPDTGIRGTARLCLLKRFVSIFKSAKDTEDRALSMLALRCFIRDPDGLRDLKTSMKDILKGLRELKKSSSVAFEMLKVLSEGKDSSSDIWNHKELVQEDCSVNGEVLSILCSKDKIFSGHSDGTIKVWSSKGETLHFIQETRQHTKAVTSLAVSHLGDKLYSGSLDRTVMAWSIGNEWMQFEQVYDMKDQVNNLAVANSISCFIPQGPGIKVHSWNGASKLLNSKKSVKCLALVHGKLYCGCQDNSIQEIDLATGTLSIVQSNSRNFMSKINPIYALQVSDEQLHSVSSSVDGSTLKICSTSNYNMIGSLTSALEVRSMAISSGIIYLGCKGGIVEVWCRKKLERKETLQTGTSGKVLCMALNDEEEILLVGTADGKIQAWKLS</sequence>
<dbReference type="CDD" id="cd16664">
    <property type="entry name" value="RING-Ubox_PUB"/>
    <property type="match status" value="1"/>
</dbReference>
<dbReference type="InterPro" id="IPR013083">
    <property type="entry name" value="Znf_RING/FYVE/PHD"/>
</dbReference>
<evidence type="ECO:0000256" key="2">
    <source>
        <dbReference type="ARBA" id="ARBA00004906"/>
    </source>
</evidence>
<dbReference type="PANTHER" id="PTHR47446:SF2">
    <property type="entry name" value="RING-TYPE E3 UBIQUITIN TRANSFERASE"/>
    <property type="match status" value="1"/>
</dbReference>
<feature type="repeat" description="WD" evidence="5">
    <location>
        <begin position="930"/>
        <end position="963"/>
    </location>
</feature>
<evidence type="ECO:0000259" key="6">
    <source>
        <dbReference type="PROSITE" id="PS51698"/>
    </source>
</evidence>
<keyword evidence="5" id="KW-0853">WD repeat</keyword>
<dbReference type="Pfam" id="PF23628">
    <property type="entry name" value="ARM_LIN_C"/>
    <property type="match status" value="1"/>
</dbReference>
<keyword evidence="8" id="KW-1185">Reference proteome</keyword>
<dbReference type="SMART" id="SM00504">
    <property type="entry name" value="Ubox"/>
    <property type="match status" value="1"/>
</dbReference>
<dbReference type="InterPro" id="IPR016024">
    <property type="entry name" value="ARM-type_fold"/>
</dbReference>
<protein>
    <recommendedName>
        <fullName evidence="3">RING-type E3 ubiquitin transferase</fullName>
        <ecNumber evidence="3">2.3.2.27</ecNumber>
    </recommendedName>
</protein>
<dbReference type="PANTHER" id="PTHR47446">
    <property type="entry name" value="RING-TYPE E3 UBIQUITIN TRANSFERASE"/>
    <property type="match status" value="1"/>
</dbReference>
<dbReference type="InterPro" id="IPR011989">
    <property type="entry name" value="ARM-like"/>
</dbReference>
<dbReference type="InterPro" id="IPR001680">
    <property type="entry name" value="WD40_rpt"/>
</dbReference>
<dbReference type="PROSITE" id="PS50082">
    <property type="entry name" value="WD_REPEATS_2"/>
    <property type="match status" value="2"/>
</dbReference>
<dbReference type="InterPro" id="IPR003613">
    <property type="entry name" value="Ubox_domain"/>
</dbReference>
<evidence type="ECO:0000256" key="4">
    <source>
        <dbReference type="ARBA" id="ARBA00022679"/>
    </source>
</evidence>
<feature type="domain" description="U-box" evidence="6">
    <location>
        <begin position="234"/>
        <end position="309"/>
    </location>
</feature>
<feature type="repeat" description="WD" evidence="5">
    <location>
        <begin position="1139"/>
        <end position="1173"/>
    </location>
</feature>
<proteinExistence type="predicted"/>
<dbReference type="Pfam" id="PF23654">
    <property type="entry name" value="ARM_LIN_2nd"/>
    <property type="match status" value="1"/>
</dbReference>
<dbReference type="Pfam" id="PF04564">
    <property type="entry name" value="U-box"/>
    <property type="match status" value="1"/>
</dbReference>
<evidence type="ECO:0000256" key="1">
    <source>
        <dbReference type="ARBA" id="ARBA00000900"/>
    </source>
</evidence>
<dbReference type="SUPFAM" id="SSF57850">
    <property type="entry name" value="RING/U-box"/>
    <property type="match status" value="1"/>
</dbReference>
<dbReference type="GO" id="GO:0016567">
    <property type="term" value="P:protein ubiquitination"/>
    <property type="evidence" value="ECO:0007669"/>
    <property type="project" value="InterPro"/>
</dbReference>
<comment type="pathway">
    <text evidence="2">Protein modification; protein ubiquitination.</text>
</comment>
<dbReference type="PROSITE" id="PS51698">
    <property type="entry name" value="U_BOX"/>
    <property type="match status" value="1"/>
</dbReference>
<reference evidence="7" key="2">
    <citation type="submission" date="2022-03" db="EMBL/GenBank/DDBJ databases">
        <title>Draft title - Genomic analysis of global carrot germplasm unveils the trajectory of domestication and the origin of high carotenoid orange carrot.</title>
        <authorList>
            <person name="Iorizzo M."/>
            <person name="Ellison S."/>
            <person name="Senalik D."/>
            <person name="Macko-Podgorni A."/>
            <person name="Grzebelus D."/>
            <person name="Bostan H."/>
            <person name="Rolling W."/>
            <person name="Curaba J."/>
            <person name="Simon P."/>
        </authorList>
    </citation>
    <scope>NUCLEOTIDE SEQUENCE</scope>
    <source>
        <tissue evidence="7">Leaf</tissue>
    </source>
</reference>
<dbReference type="EMBL" id="CP093345">
    <property type="protein sequence ID" value="WOG92625.1"/>
    <property type="molecule type" value="Genomic_DNA"/>
</dbReference>
<dbReference type="AlphaFoldDB" id="A0AAF1AUE0"/>
<dbReference type="Proteomes" id="UP000077755">
    <property type="component" value="Chromosome 3"/>
</dbReference>
<reference evidence="7" key="1">
    <citation type="journal article" date="2016" name="Nat. Genet.">
        <title>A high-quality carrot genome assembly provides new insights into carotenoid accumulation and asterid genome evolution.</title>
        <authorList>
            <person name="Iorizzo M."/>
            <person name="Ellison S."/>
            <person name="Senalik D."/>
            <person name="Zeng P."/>
            <person name="Satapoomin P."/>
            <person name="Huang J."/>
            <person name="Bowman M."/>
            <person name="Iovene M."/>
            <person name="Sanseverino W."/>
            <person name="Cavagnaro P."/>
            <person name="Yildiz M."/>
            <person name="Macko-Podgorni A."/>
            <person name="Moranska E."/>
            <person name="Grzebelus E."/>
            <person name="Grzebelus D."/>
            <person name="Ashrafi H."/>
            <person name="Zheng Z."/>
            <person name="Cheng S."/>
            <person name="Spooner D."/>
            <person name="Van Deynze A."/>
            <person name="Simon P."/>
        </authorList>
    </citation>
    <scope>NUCLEOTIDE SEQUENCE</scope>
    <source>
        <tissue evidence="7">Leaf</tissue>
    </source>
</reference>
<dbReference type="Gene3D" id="1.25.10.10">
    <property type="entry name" value="Leucine-rich Repeat Variant"/>
    <property type="match status" value="1"/>
</dbReference>